<evidence type="ECO:0000313" key="3">
    <source>
        <dbReference type="Proteomes" id="UP000198546"/>
    </source>
</evidence>
<reference evidence="2 3" key="1">
    <citation type="submission" date="2016-10" db="EMBL/GenBank/DDBJ databases">
        <authorList>
            <person name="de Groot N.N."/>
        </authorList>
    </citation>
    <scope>NUCLEOTIDE SEQUENCE [LARGE SCALE GENOMIC DNA]</scope>
    <source>
        <strain evidence="2 3">MON 2.2</strain>
    </source>
</reference>
<gene>
    <name evidence="2" type="ORF">SAMN04489747_0682</name>
</gene>
<evidence type="ECO:0000313" key="2">
    <source>
        <dbReference type="EMBL" id="SDD31444.1"/>
    </source>
</evidence>
<keyword evidence="3" id="KW-1185">Reference proteome</keyword>
<organism evidence="2 3">
    <name type="scientific">Auraticoccus monumenti</name>
    <dbReference type="NCBI Taxonomy" id="675864"/>
    <lineage>
        <taxon>Bacteria</taxon>
        <taxon>Bacillati</taxon>
        <taxon>Actinomycetota</taxon>
        <taxon>Actinomycetes</taxon>
        <taxon>Propionibacteriales</taxon>
        <taxon>Propionibacteriaceae</taxon>
        <taxon>Auraticoccus</taxon>
    </lineage>
</organism>
<dbReference type="Proteomes" id="UP000198546">
    <property type="component" value="Chromosome i"/>
</dbReference>
<dbReference type="OrthoDB" id="5510591at2"/>
<dbReference type="InterPro" id="IPR052718">
    <property type="entry name" value="NmrA-type_oxidoreductase"/>
</dbReference>
<dbReference type="SUPFAM" id="SSF51735">
    <property type="entry name" value="NAD(P)-binding Rossmann-fold domains"/>
    <property type="match status" value="1"/>
</dbReference>
<name>A0A1G6TRA7_9ACTN</name>
<dbReference type="Gene3D" id="3.40.50.720">
    <property type="entry name" value="NAD(P)-binding Rossmann-like Domain"/>
    <property type="match status" value="1"/>
</dbReference>
<accession>A0A1G6TRA7</accession>
<dbReference type="AlphaFoldDB" id="A0A1G6TRA7"/>
<dbReference type="InterPro" id="IPR008030">
    <property type="entry name" value="NmrA-like"/>
</dbReference>
<sequence>MSTILVTGATGRIGRMTLQHLLERRPAAELVGLARDPRKAADLTARGVEIRAGDYLDRASLTRALAGVEKVLLVPSVAFTDRSAQHANVIAAAQEVGVDHLVYTPIIRKAGSGLDLPHVTAHDTANLETLEASGLTSTILGHPPFLESLRDFIGADAAEVGVRVPAGDGRVAAATRQDLAEAQAVVLTERGHEGRTYALHGAPAVSFSDVAEVLSEIRGTTVHHVPVPDEEYLGRLVAGGLPGPAAEFVLSWVRAINTGEWDDQPGDLERLLGRSPTTITELLRDHPTTAR</sequence>
<protein>
    <submittedName>
        <fullName evidence="2">NAD(P)H dehydrogenase (Quinone)</fullName>
    </submittedName>
</protein>
<dbReference type="PANTHER" id="PTHR47129:SF1">
    <property type="entry name" value="NMRA-LIKE DOMAIN-CONTAINING PROTEIN"/>
    <property type="match status" value="1"/>
</dbReference>
<dbReference type="InterPro" id="IPR036291">
    <property type="entry name" value="NAD(P)-bd_dom_sf"/>
</dbReference>
<dbReference type="Gene3D" id="3.90.25.10">
    <property type="entry name" value="UDP-galactose 4-epimerase, domain 1"/>
    <property type="match status" value="1"/>
</dbReference>
<evidence type="ECO:0000259" key="1">
    <source>
        <dbReference type="Pfam" id="PF05368"/>
    </source>
</evidence>
<dbReference type="STRING" id="675864.SAMN04489747_0682"/>
<dbReference type="RefSeq" id="WP_090590639.1">
    <property type="nucleotide sequence ID" value="NZ_LT629688.1"/>
</dbReference>
<dbReference type="Pfam" id="PF05368">
    <property type="entry name" value="NmrA"/>
    <property type="match status" value="1"/>
</dbReference>
<feature type="domain" description="NmrA-like" evidence="1">
    <location>
        <begin position="2"/>
        <end position="258"/>
    </location>
</feature>
<dbReference type="PANTHER" id="PTHR47129">
    <property type="entry name" value="QUINONE OXIDOREDUCTASE 2"/>
    <property type="match status" value="1"/>
</dbReference>
<proteinExistence type="predicted"/>
<dbReference type="EMBL" id="LT629688">
    <property type="protein sequence ID" value="SDD31444.1"/>
    <property type="molecule type" value="Genomic_DNA"/>
</dbReference>